<dbReference type="InterPro" id="IPR010699">
    <property type="entry name" value="DUF1275"/>
</dbReference>
<keyword evidence="3" id="KW-1185">Reference proteome</keyword>
<dbReference type="PANTHER" id="PTHR37314:SF4">
    <property type="entry name" value="UPF0700 TRANSMEMBRANE PROTEIN YOAK"/>
    <property type="match status" value="1"/>
</dbReference>
<proteinExistence type="predicted"/>
<sequence>MSEAFVNSVFLALSGGFQDAYTYNTRDEVFSNAQTGNVVLMSQHFMNREWQIGLRYLFPLLAFVFGVFVAENVQNRFKYAKKMHWRQGILLAEIGILAIVGFIPNAYNMIATVMVSFACAMQVQTFRKVGGYSYASTMCIGNLRSGTAALSLYLRDKKAEHLRQTFYYFGIIFFFAIGAGIGGILSVCYGIHVIWISCILLFISFLLMFLEKLR</sequence>
<evidence type="ECO:0000313" key="2">
    <source>
        <dbReference type="EMBL" id="MEQ2556009.1"/>
    </source>
</evidence>
<keyword evidence="1" id="KW-1133">Transmembrane helix</keyword>
<feature type="transmembrane region" description="Helical" evidence="1">
    <location>
        <begin position="166"/>
        <end position="185"/>
    </location>
</feature>
<name>A0ABV1H8F8_9FIRM</name>
<accession>A0ABV1H8F8</accession>
<feature type="transmembrane region" description="Helical" evidence="1">
    <location>
        <begin position="191"/>
        <end position="210"/>
    </location>
</feature>
<keyword evidence="1" id="KW-0812">Transmembrane</keyword>
<dbReference type="PANTHER" id="PTHR37314">
    <property type="entry name" value="SLR0142 PROTEIN"/>
    <property type="match status" value="1"/>
</dbReference>
<gene>
    <name evidence="2" type="ORF">WMO37_13515</name>
</gene>
<evidence type="ECO:0000256" key="1">
    <source>
        <dbReference type="SAM" id="Phobius"/>
    </source>
</evidence>
<comment type="caution">
    <text evidence="2">The sequence shown here is derived from an EMBL/GenBank/DDBJ whole genome shotgun (WGS) entry which is preliminary data.</text>
</comment>
<feature type="transmembrane region" description="Helical" evidence="1">
    <location>
        <begin position="131"/>
        <end position="154"/>
    </location>
</feature>
<feature type="transmembrane region" description="Helical" evidence="1">
    <location>
        <begin position="52"/>
        <end position="70"/>
    </location>
</feature>
<dbReference type="EMBL" id="JBBMFS010000015">
    <property type="protein sequence ID" value="MEQ2556009.1"/>
    <property type="molecule type" value="Genomic_DNA"/>
</dbReference>
<dbReference type="Pfam" id="PF06912">
    <property type="entry name" value="DUF1275"/>
    <property type="match status" value="1"/>
</dbReference>
<reference evidence="2" key="1">
    <citation type="submission" date="2024-03" db="EMBL/GenBank/DDBJ databases">
        <title>Human intestinal bacterial collection.</title>
        <authorList>
            <person name="Pauvert C."/>
            <person name="Hitch T.C.A."/>
            <person name="Clavel T."/>
        </authorList>
    </citation>
    <scope>NUCLEOTIDE SEQUENCE [LARGE SCALE GENOMIC DNA]</scope>
    <source>
        <strain evidence="2">CLA-AA-H89B</strain>
    </source>
</reference>
<dbReference type="Proteomes" id="UP001546774">
    <property type="component" value="Unassembled WGS sequence"/>
</dbReference>
<keyword evidence="1" id="KW-0472">Membrane</keyword>
<evidence type="ECO:0000313" key="3">
    <source>
        <dbReference type="Proteomes" id="UP001546774"/>
    </source>
</evidence>
<feature type="transmembrane region" description="Helical" evidence="1">
    <location>
        <begin position="90"/>
        <end position="111"/>
    </location>
</feature>
<organism evidence="2 3">
    <name type="scientific">Lachnospira intestinalis</name>
    <dbReference type="NCBI Taxonomy" id="3133158"/>
    <lineage>
        <taxon>Bacteria</taxon>
        <taxon>Bacillati</taxon>
        <taxon>Bacillota</taxon>
        <taxon>Clostridia</taxon>
        <taxon>Lachnospirales</taxon>
        <taxon>Lachnospiraceae</taxon>
        <taxon>Lachnospira</taxon>
    </lineage>
</organism>
<protein>
    <submittedName>
        <fullName evidence="2">YoaK family protein</fullName>
    </submittedName>
</protein>